<dbReference type="Proteomes" id="UP001589610">
    <property type="component" value="Unassembled WGS sequence"/>
</dbReference>
<keyword evidence="8 9" id="KW-0456">Lyase</keyword>
<evidence type="ECO:0000313" key="11">
    <source>
        <dbReference type="Proteomes" id="UP001589610"/>
    </source>
</evidence>
<organism evidence="10 11">
    <name type="scientific">Streptosporangium vulgare</name>
    <dbReference type="NCBI Taxonomy" id="46190"/>
    <lineage>
        <taxon>Bacteria</taxon>
        <taxon>Bacillati</taxon>
        <taxon>Actinomycetota</taxon>
        <taxon>Actinomycetes</taxon>
        <taxon>Streptosporangiales</taxon>
        <taxon>Streptosporangiaceae</taxon>
        <taxon>Streptosporangium</taxon>
    </lineage>
</organism>
<name>A0ABV5TAQ3_9ACTN</name>
<protein>
    <recommendedName>
        <fullName evidence="5 9">Alpha-acetolactate decarboxylase</fullName>
        <ecNumber evidence="4 9">4.1.1.5</ecNumber>
    </recommendedName>
</protein>
<dbReference type="SUPFAM" id="SSF117856">
    <property type="entry name" value="AF0104/ALDC/Ptd012-like"/>
    <property type="match status" value="1"/>
</dbReference>
<comment type="pathway">
    <text evidence="2 9">Polyol metabolism; (R,R)-butane-2,3-diol biosynthesis; (R,R)-butane-2,3-diol from pyruvate: step 2/3.</text>
</comment>
<dbReference type="PIRSF" id="PIRSF001332">
    <property type="entry name" value="Acetolac_decarb"/>
    <property type="match status" value="1"/>
</dbReference>
<dbReference type="EMBL" id="JBHMBS010000004">
    <property type="protein sequence ID" value="MFB9676161.1"/>
    <property type="molecule type" value="Genomic_DNA"/>
</dbReference>
<keyword evidence="6 9" id="KW-0210">Decarboxylase</keyword>
<keyword evidence="11" id="KW-1185">Reference proteome</keyword>
<evidence type="ECO:0000256" key="1">
    <source>
        <dbReference type="ARBA" id="ARBA00001784"/>
    </source>
</evidence>
<evidence type="ECO:0000256" key="7">
    <source>
        <dbReference type="ARBA" id="ARBA00023061"/>
    </source>
</evidence>
<dbReference type="Pfam" id="PF03306">
    <property type="entry name" value="AAL_decarboxy"/>
    <property type="match status" value="1"/>
</dbReference>
<dbReference type="Gene3D" id="3.30.1330.80">
    <property type="entry name" value="Hypothetical protein, similar to alpha- acetolactate decarboxylase, domain 2"/>
    <property type="match status" value="2"/>
</dbReference>
<evidence type="ECO:0000256" key="2">
    <source>
        <dbReference type="ARBA" id="ARBA00005170"/>
    </source>
</evidence>
<dbReference type="RefSeq" id="WP_344747513.1">
    <property type="nucleotide sequence ID" value="NZ_BAAAWW010000131.1"/>
</dbReference>
<comment type="caution">
    <text evidence="10">The sequence shown here is derived from an EMBL/GenBank/DDBJ whole genome shotgun (WGS) entry which is preliminary data.</text>
</comment>
<evidence type="ECO:0000256" key="3">
    <source>
        <dbReference type="ARBA" id="ARBA00007106"/>
    </source>
</evidence>
<dbReference type="CDD" id="cd17299">
    <property type="entry name" value="acetolactate_decarboxylase"/>
    <property type="match status" value="1"/>
</dbReference>
<evidence type="ECO:0000256" key="8">
    <source>
        <dbReference type="ARBA" id="ARBA00023239"/>
    </source>
</evidence>
<proteinExistence type="inferred from homology"/>
<dbReference type="InterPro" id="IPR005128">
    <property type="entry name" value="Acetolactate_a_deCO2ase"/>
</dbReference>
<evidence type="ECO:0000256" key="5">
    <source>
        <dbReference type="ARBA" id="ARBA00020164"/>
    </source>
</evidence>
<evidence type="ECO:0000256" key="9">
    <source>
        <dbReference type="PIRNR" id="PIRNR001332"/>
    </source>
</evidence>
<comment type="similarity">
    <text evidence="3 9">Belongs to the alpha-acetolactate decarboxylase family.</text>
</comment>
<reference evidence="10 11" key="1">
    <citation type="submission" date="2024-09" db="EMBL/GenBank/DDBJ databases">
        <authorList>
            <person name="Sun Q."/>
            <person name="Mori K."/>
        </authorList>
    </citation>
    <scope>NUCLEOTIDE SEQUENCE [LARGE SCALE GENOMIC DNA]</scope>
    <source>
        <strain evidence="10 11">JCM 3028</strain>
    </source>
</reference>
<gene>
    <name evidence="10" type="primary">budA</name>
    <name evidence="10" type="ORF">ACFFRH_11750</name>
</gene>
<sequence length="286" mass="30985">MDESRGHRGRQGRQGRQGHHGLLDGLVRAFLAHRDGDGALHRDPTRAREIFQSSTMDALLDGVYEGDLTIGELRRHGDFGLGTFNELDGELVGFDGRFHHLRSDGTAVPADPEEKTPFAAVTFFHADREAEVGPGTSRAELESLCDELTAGRNLFYAVRLDGLFTRVTTRTVARQHRPYPPLVEATRGQRLTTFTDVEGTIAGFRTPDYAQGIAVAGCHLHFLDAGRTGGGHVIDVTVGRATLRIGTEAELHLSLPRTPQFMNADLTGHDVDAETRRAEGGGAGGA</sequence>
<dbReference type="PANTHER" id="PTHR35524">
    <property type="entry name" value="ALPHA-ACETOLACTATE DECARBOXYLASE"/>
    <property type="match status" value="1"/>
</dbReference>
<dbReference type="PANTHER" id="PTHR35524:SF1">
    <property type="entry name" value="ALPHA-ACETOLACTATE DECARBOXYLASE"/>
    <property type="match status" value="1"/>
</dbReference>
<dbReference type="GO" id="GO:0047605">
    <property type="term" value="F:acetolactate decarboxylase activity"/>
    <property type="evidence" value="ECO:0007669"/>
    <property type="project" value="UniProtKB-EC"/>
</dbReference>
<keyword evidence="7 9" id="KW-0005">Acetoin biosynthesis</keyword>
<accession>A0ABV5TAQ3</accession>
<evidence type="ECO:0000313" key="10">
    <source>
        <dbReference type="EMBL" id="MFB9676161.1"/>
    </source>
</evidence>
<comment type="catalytic activity">
    <reaction evidence="1 9">
        <text>(2S)-2-acetolactate + H(+) = (R)-acetoin + CO2</text>
        <dbReference type="Rhea" id="RHEA:21580"/>
        <dbReference type="ChEBI" id="CHEBI:15378"/>
        <dbReference type="ChEBI" id="CHEBI:15686"/>
        <dbReference type="ChEBI" id="CHEBI:16526"/>
        <dbReference type="ChEBI" id="CHEBI:58476"/>
        <dbReference type="EC" id="4.1.1.5"/>
    </reaction>
</comment>
<evidence type="ECO:0000256" key="6">
    <source>
        <dbReference type="ARBA" id="ARBA00022793"/>
    </source>
</evidence>
<evidence type="ECO:0000256" key="4">
    <source>
        <dbReference type="ARBA" id="ARBA00013204"/>
    </source>
</evidence>
<dbReference type="EC" id="4.1.1.5" evidence="4 9"/>
<dbReference type="NCBIfam" id="TIGR01252">
    <property type="entry name" value="acetolac_decarb"/>
    <property type="match status" value="1"/>
</dbReference>